<reference evidence="1 2" key="1">
    <citation type="journal article" date="2011" name="J. Bacteriol.">
        <title>Complete genome sequence of the type strain Cupriavidus necator N-1.</title>
        <authorList>
            <person name="Poehlein A."/>
            <person name="Kusian B."/>
            <person name="Friedrich B."/>
            <person name="Daniel R."/>
            <person name="Bowien B."/>
        </authorList>
    </citation>
    <scope>NUCLEOTIDE SEQUENCE [LARGE SCALE GENOMIC DNA]</scope>
    <source>
        <strain evidence="2">ATCC 43291 / DSM 13513 / CCUG 52238 / LMG 8453 / N-1</strain>
        <plasmid evidence="1 2">pBB1</plasmid>
    </source>
</reference>
<proteinExistence type="predicted"/>
<geneLocation type="plasmid" evidence="1 2">
    <name>pBB1</name>
</geneLocation>
<organism evidence="1 2">
    <name type="scientific">Cupriavidus necator (strain ATCC 43291 / DSM 13513 / CCUG 52238 / LMG 8453 / N-1)</name>
    <name type="common">Ralstonia eutropha</name>
    <dbReference type="NCBI Taxonomy" id="1042878"/>
    <lineage>
        <taxon>Bacteria</taxon>
        <taxon>Pseudomonadati</taxon>
        <taxon>Pseudomonadota</taxon>
        <taxon>Betaproteobacteria</taxon>
        <taxon>Burkholderiales</taxon>
        <taxon>Burkholderiaceae</taxon>
        <taxon>Cupriavidus</taxon>
    </lineage>
</organism>
<sequence>MNGSVTLAKARSPVMMPGCQLFWPLSPVKDAYLFFQKVE</sequence>
<accession>F8GUR0</accession>
<dbReference type="EMBL" id="CP002879">
    <property type="protein sequence ID" value="AEI82464.1"/>
    <property type="molecule type" value="Genomic_DNA"/>
</dbReference>
<evidence type="ECO:0000313" key="2">
    <source>
        <dbReference type="Proteomes" id="UP000006798"/>
    </source>
</evidence>
<evidence type="ECO:0000313" key="1">
    <source>
        <dbReference type="EMBL" id="AEI82464.1"/>
    </source>
</evidence>
<dbReference type="HOGENOM" id="CLU_3308319_0_0_4"/>
<protein>
    <submittedName>
        <fullName evidence="1">Uncharacterized protein</fullName>
    </submittedName>
</protein>
<dbReference type="KEGG" id="cnc:CNE_BB1p10560"/>
<keyword evidence="1" id="KW-0614">Plasmid</keyword>
<dbReference type="AlphaFoldDB" id="F8GUR0"/>
<gene>
    <name evidence="1" type="ordered locus">CNE_BB1p10560</name>
</gene>
<name>F8GUR0_CUPNN</name>
<dbReference type="Proteomes" id="UP000006798">
    <property type="component" value="Plasmid pBB1"/>
</dbReference>